<name>A0A5D3AL49_9TREE</name>
<gene>
    <name evidence="2" type="ORF">B9479_007153</name>
</gene>
<proteinExistence type="predicted"/>
<reference evidence="2 3" key="1">
    <citation type="submission" date="2017-05" db="EMBL/GenBank/DDBJ databases">
        <title>The Genome Sequence of Tsuchiyaea wingfieldii DSM 27421.</title>
        <authorList>
            <person name="Cuomo C."/>
            <person name="Passer A."/>
            <person name="Billmyre B."/>
            <person name="Heitman J."/>
        </authorList>
    </citation>
    <scope>NUCLEOTIDE SEQUENCE [LARGE SCALE GENOMIC DNA]</scope>
    <source>
        <strain evidence="2 3">DSM 27421</strain>
    </source>
</reference>
<dbReference type="Proteomes" id="UP000322245">
    <property type="component" value="Unassembled WGS sequence"/>
</dbReference>
<dbReference type="EMBL" id="NIDF01000146">
    <property type="protein sequence ID" value="TYJ52247.1"/>
    <property type="molecule type" value="Genomic_DNA"/>
</dbReference>
<protein>
    <submittedName>
        <fullName evidence="2">Uncharacterized protein</fullName>
    </submittedName>
</protein>
<keyword evidence="3" id="KW-1185">Reference proteome</keyword>
<evidence type="ECO:0000256" key="1">
    <source>
        <dbReference type="SAM" id="MobiDB-lite"/>
    </source>
</evidence>
<comment type="caution">
    <text evidence="2">The sequence shown here is derived from an EMBL/GenBank/DDBJ whole genome shotgun (WGS) entry which is preliminary data.</text>
</comment>
<accession>A0A5D3AL49</accession>
<feature type="region of interest" description="Disordered" evidence="1">
    <location>
        <begin position="80"/>
        <end position="107"/>
    </location>
</feature>
<dbReference type="Pfam" id="PF13540">
    <property type="entry name" value="RCC1_2"/>
    <property type="match status" value="1"/>
</dbReference>
<evidence type="ECO:0000313" key="2">
    <source>
        <dbReference type="EMBL" id="TYJ52247.1"/>
    </source>
</evidence>
<organism evidence="2 3">
    <name type="scientific">Cryptococcus floricola</name>
    <dbReference type="NCBI Taxonomy" id="2591691"/>
    <lineage>
        <taxon>Eukaryota</taxon>
        <taxon>Fungi</taxon>
        <taxon>Dikarya</taxon>
        <taxon>Basidiomycota</taxon>
        <taxon>Agaricomycotina</taxon>
        <taxon>Tremellomycetes</taxon>
        <taxon>Tremellales</taxon>
        <taxon>Cryptococcaceae</taxon>
        <taxon>Cryptococcus</taxon>
    </lineage>
</organism>
<dbReference type="AlphaFoldDB" id="A0A5D3AL49"/>
<dbReference type="Gene3D" id="2.130.10.30">
    <property type="entry name" value="Regulator of chromosome condensation 1/beta-lactamase-inhibitor protein II"/>
    <property type="match status" value="1"/>
</dbReference>
<evidence type="ECO:0000313" key="3">
    <source>
        <dbReference type="Proteomes" id="UP000322245"/>
    </source>
</evidence>
<feature type="compositionally biased region" description="Basic and acidic residues" evidence="1">
    <location>
        <begin position="80"/>
        <end position="101"/>
    </location>
</feature>
<sequence>MLDPKDDKGTATGRSAVYSFPPAASSKLIKIEGGEHHSLFLFDNGEVWGCGRCDANELGLPSYHPAQEGIKERRRELQEYREEKVTQRQEKLDEILQKGDKADEDVV</sequence>
<dbReference type="SUPFAM" id="SSF50985">
    <property type="entry name" value="RCC1/BLIP-II"/>
    <property type="match status" value="1"/>
</dbReference>
<dbReference type="InterPro" id="IPR009091">
    <property type="entry name" value="RCC1/BLIP-II"/>
</dbReference>